<dbReference type="InterPro" id="IPR036890">
    <property type="entry name" value="HATPase_C_sf"/>
</dbReference>
<evidence type="ECO:0000256" key="3">
    <source>
        <dbReference type="ARBA" id="ARBA00022553"/>
    </source>
</evidence>
<comment type="subcellular location">
    <subcellularLocation>
        <location evidence="1">Cell membrane</location>
        <topology evidence="1">Multi-pass membrane protein</topology>
    </subcellularLocation>
</comment>
<gene>
    <name evidence="15" type="primary">ypdA_2</name>
    <name evidence="15" type="ORF">ERS852491_02421</name>
</gene>
<dbReference type="Proteomes" id="UP000095544">
    <property type="component" value="Unassembled WGS sequence"/>
</dbReference>
<dbReference type="Gene3D" id="6.10.340.10">
    <property type="match status" value="1"/>
</dbReference>
<keyword evidence="11 12" id="KW-0472">Membrane</keyword>
<evidence type="ECO:0000259" key="14">
    <source>
        <dbReference type="Pfam" id="PF06580"/>
    </source>
</evidence>
<dbReference type="InterPro" id="IPR010559">
    <property type="entry name" value="Sig_transdc_His_kin_internal"/>
</dbReference>
<feature type="transmembrane region" description="Helical" evidence="12">
    <location>
        <begin position="299"/>
        <end position="321"/>
    </location>
</feature>
<keyword evidence="5 12" id="KW-0812">Transmembrane</keyword>
<feature type="domain" description="Histidine kinase/HSP90-like ATPase" evidence="13">
    <location>
        <begin position="480"/>
        <end position="566"/>
    </location>
</feature>
<sequence>MQTRRREISMNFKFRTKLYVVFSVIILFAAASFSLFIRMHIFKQMEEESAHNDMQLCIKISENVDTYIEKMDDITKKLISNPGLLQIMREVKNNPKALSDYEELKRNREIAAIVSNAITLTSFPHVNVYLYSQDGSFSYIYNQHKSNFESALTMEDNGEKLGRKELVIYADHDSGAPDEQGATISFIRAVFDVSANRYGYIEVQSDYKKLDEICNINHIGNVFLLNDKDDIVYPSSSVSAEESGLLKRNLAQKNKSGVFSLENHMYFYASSDYSGITTYIQYPKDTIYSSMKLLQHTTIIFFVCVTAAAILMVVVFSRMLVKPLQELRNSVLKVTYENMGLNLEDVSNNEIIELKDAFQKILDDLKLAAFREIESNKAEAGARLSALQAQISPHFIHNVLYSISISAREGRTEDAQAMCKQLSDMLRYTVNSNAHTVTLGEEIQYITNYLALQKQYYEDFLQYQIEVQEEARSILIPRLCILPFVENAIQHAFEGQKPPYHICVTAIASDGKWRVEVRDNGRGFSRDKIKEIENRMKEESLVINMEDSPEGEPGMGGLGILNTLLRLRIFFAGDFEFSIKNNSPAEGAAVCLGGRFISEDE</sequence>
<dbReference type="STRING" id="39482.ERS852491_02421"/>
<dbReference type="SUPFAM" id="SSF55874">
    <property type="entry name" value="ATPase domain of HSP90 chaperone/DNA topoisomerase II/histidine kinase"/>
    <property type="match status" value="1"/>
</dbReference>
<dbReference type="RefSeq" id="WP_055153299.1">
    <property type="nucleotide sequence ID" value="NZ_CYZU01000021.1"/>
</dbReference>
<name>A0A174FKY3_9FIRM</name>
<proteinExistence type="predicted"/>
<evidence type="ECO:0000259" key="13">
    <source>
        <dbReference type="Pfam" id="PF02518"/>
    </source>
</evidence>
<evidence type="ECO:0000313" key="15">
    <source>
        <dbReference type="EMBL" id="CUO50843.1"/>
    </source>
</evidence>
<keyword evidence="3" id="KW-0597">Phosphoprotein</keyword>
<dbReference type="EMBL" id="CYZU01000021">
    <property type="protein sequence ID" value="CUO50843.1"/>
    <property type="molecule type" value="Genomic_DNA"/>
</dbReference>
<keyword evidence="8" id="KW-0067">ATP-binding</keyword>
<evidence type="ECO:0000256" key="5">
    <source>
        <dbReference type="ARBA" id="ARBA00022692"/>
    </source>
</evidence>
<evidence type="ECO:0000256" key="12">
    <source>
        <dbReference type="SAM" id="Phobius"/>
    </source>
</evidence>
<keyword evidence="6" id="KW-0547">Nucleotide-binding</keyword>
<dbReference type="PANTHER" id="PTHR34220:SF11">
    <property type="entry name" value="SENSOR PROTEIN KINASE HPTS"/>
    <property type="match status" value="1"/>
</dbReference>
<dbReference type="OrthoDB" id="370211at2"/>
<keyword evidence="7" id="KW-0418">Kinase</keyword>
<evidence type="ECO:0000256" key="9">
    <source>
        <dbReference type="ARBA" id="ARBA00022989"/>
    </source>
</evidence>
<evidence type="ECO:0000256" key="8">
    <source>
        <dbReference type="ARBA" id="ARBA00022840"/>
    </source>
</evidence>
<evidence type="ECO:0000256" key="1">
    <source>
        <dbReference type="ARBA" id="ARBA00004651"/>
    </source>
</evidence>
<dbReference type="PANTHER" id="PTHR34220">
    <property type="entry name" value="SENSOR HISTIDINE KINASE YPDA"/>
    <property type="match status" value="1"/>
</dbReference>
<protein>
    <submittedName>
        <fullName evidence="15">Inner membrane protein ypdA</fullName>
    </submittedName>
</protein>
<evidence type="ECO:0000256" key="11">
    <source>
        <dbReference type="ARBA" id="ARBA00023136"/>
    </source>
</evidence>
<dbReference type="InterPro" id="IPR050640">
    <property type="entry name" value="Bact_2-comp_sensor_kinase"/>
</dbReference>
<dbReference type="Gene3D" id="3.30.565.10">
    <property type="entry name" value="Histidine kinase-like ATPase, C-terminal domain"/>
    <property type="match status" value="1"/>
</dbReference>
<keyword evidence="9 12" id="KW-1133">Transmembrane helix</keyword>
<dbReference type="GO" id="GO:0000155">
    <property type="term" value="F:phosphorelay sensor kinase activity"/>
    <property type="evidence" value="ECO:0007669"/>
    <property type="project" value="InterPro"/>
</dbReference>
<dbReference type="AlphaFoldDB" id="A0A174FKY3"/>
<dbReference type="GO" id="GO:0005886">
    <property type="term" value="C:plasma membrane"/>
    <property type="evidence" value="ECO:0007669"/>
    <property type="project" value="UniProtKB-SubCell"/>
</dbReference>
<evidence type="ECO:0000256" key="7">
    <source>
        <dbReference type="ARBA" id="ARBA00022777"/>
    </source>
</evidence>
<evidence type="ECO:0000256" key="2">
    <source>
        <dbReference type="ARBA" id="ARBA00022475"/>
    </source>
</evidence>
<dbReference type="InterPro" id="IPR003594">
    <property type="entry name" value="HATPase_dom"/>
</dbReference>
<dbReference type="Pfam" id="PF02518">
    <property type="entry name" value="HATPase_c"/>
    <property type="match status" value="1"/>
</dbReference>
<keyword evidence="10" id="KW-0902">Two-component regulatory system</keyword>
<dbReference type="Pfam" id="PF06580">
    <property type="entry name" value="His_kinase"/>
    <property type="match status" value="1"/>
</dbReference>
<accession>A0A174FKY3</accession>
<evidence type="ECO:0000256" key="10">
    <source>
        <dbReference type="ARBA" id="ARBA00023012"/>
    </source>
</evidence>
<reference evidence="15 16" key="1">
    <citation type="submission" date="2015-09" db="EMBL/GenBank/DDBJ databases">
        <authorList>
            <consortium name="Pathogen Informatics"/>
        </authorList>
    </citation>
    <scope>NUCLEOTIDE SEQUENCE [LARGE SCALE GENOMIC DNA]</scope>
    <source>
        <strain evidence="15 16">2789STDY5834876</strain>
    </source>
</reference>
<dbReference type="GO" id="GO:0005524">
    <property type="term" value="F:ATP binding"/>
    <property type="evidence" value="ECO:0007669"/>
    <property type="project" value="UniProtKB-KW"/>
</dbReference>
<organism evidence="15 16">
    <name type="scientific">Faecalicatena contorta</name>
    <dbReference type="NCBI Taxonomy" id="39482"/>
    <lineage>
        <taxon>Bacteria</taxon>
        <taxon>Bacillati</taxon>
        <taxon>Bacillota</taxon>
        <taxon>Clostridia</taxon>
        <taxon>Lachnospirales</taxon>
        <taxon>Lachnospiraceae</taxon>
        <taxon>Faecalicatena</taxon>
    </lineage>
</organism>
<keyword evidence="2" id="KW-1003">Cell membrane</keyword>
<evidence type="ECO:0000313" key="16">
    <source>
        <dbReference type="Proteomes" id="UP000095544"/>
    </source>
</evidence>
<keyword evidence="4" id="KW-0808">Transferase</keyword>
<evidence type="ECO:0000256" key="6">
    <source>
        <dbReference type="ARBA" id="ARBA00022741"/>
    </source>
</evidence>
<evidence type="ECO:0000256" key="4">
    <source>
        <dbReference type="ARBA" id="ARBA00022679"/>
    </source>
</evidence>
<feature type="transmembrane region" description="Helical" evidence="12">
    <location>
        <begin position="20"/>
        <end position="41"/>
    </location>
</feature>
<feature type="domain" description="Signal transduction histidine kinase internal region" evidence="14">
    <location>
        <begin position="382"/>
        <end position="459"/>
    </location>
</feature>